<evidence type="ECO:0000313" key="1">
    <source>
        <dbReference type="EMBL" id="CAJ0568908.1"/>
    </source>
</evidence>
<comment type="caution">
    <text evidence="1">The sequence shown here is derived from an EMBL/GenBank/DDBJ whole genome shotgun (WGS) entry which is preliminary data.</text>
</comment>
<dbReference type="AlphaFoldDB" id="A0AA36CI35"/>
<dbReference type="SUPFAM" id="SSF56436">
    <property type="entry name" value="C-type lectin-like"/>
    <property type="match status" value="1"/>
</dbReference>
<dbReference type="Proteomes" id="UP001177023">
    <property type="component" value="Unassembled WGS sequence"/>
</dbReference>
<protein>
    <recommendedName>
        <fullName evidence="3">C-type lectin domain-containing protein</fullName>
    </recommendedName>
</protein>
<proteinExistence type="predicted"/>
<gene>
    <name evidence="1" type="ORF">MSPICULIGERA_LOCUS7412</name>
</gene>
<accession>A0AA36CI35</accession>
<sequence length="69" mass="7705">MRKCPVNWILAGPYGKCYLPVHEPANYVEAEKRCKAMNAELLTIDSIEEDYYVLNLQIGDGSTIAIQGS</sequence>
<organism evidence="1 2">
    <name type="scientific">Mesorhabditis spiculigera</name>
    <dbReference type="NCBI Taxonomy" id="96644"/>
    <lineage>
        <taxon>Eukaryota</taxon>
        <taxon>Metazoa</taxon>
        <taxon>Ecdysozoa</taxon>
        <taxon>Nematoda</taxon>
        <taxon>Chromadorea</taxon>
        <taxon>Rhabditida</taxon>
        <taxon>Rhabditina</taxon>
        <taxon>Rhabditomorpha</taxon>
        <taxon>Rhabditoidea</taxon>
        <taxon>Rhabditidae</taxon>
        <taxon>Mesorhabditinae</taxon>
        <taxon>Mesorhabditis</taxon>
    </lineage>
</organism>
<dbReference type="Gene3D" id="3.10.100.10">
    <property type="entry name" value="Mannose-Binding Protein A, subunit A"/>
    <property type="match status" value="1"/>
</dbReference>
<dbReference type="InterPro" id="IPR016187">
    <property type="entry name" value="CTDL_fold"/>
</dbReference>
<name>A0AA36CI35_9BILA</name>
<reference evidence="1" key="1">
    <citation type="submission" date="2023-06" db="EMBL/GenBank/DDBJ databases">
        <authorList>
            <person name="Delattre M."/>
        </authorList>
    </citation>
    <scope>NUCLEOTIDE SEQUENCE</scope>
    <source>
        <strain evidence="1">AF72</strain>
    </source>
</reference>
<dbReference type="InterPro" id="IPR016186">
    <property type="entry name" value="C-type_lectin-like/link_sf"/>
</dbReference>
<dbReference type="EMBL" id="CATQJA010001856">
    <property type="protein sequence ID" value="CAJ0568908.1"/>
    <property type="molecule type" value="Genomic_DNA"/>
</dbReference>
<keyword evidence="2" id="KW-1185">Reference proteome</keyword>
<dbReference type="CDD" id="cd00037">
    <property type="entry name" value="CLECT"/>
    <property type="match status" value="1"/>
</dbReference>
<feature type="non-terminal residue" evidence="1">
    <location>
        <position position="1"/>
    </location>
</feature>
<evidence type="ECO:0000313" key="2">
    <source>
        <dbReference type="Proteomes" id="UP001177023"/>
    </source>
</evidence>
<evidence type="ECO:0008006" key="3">
    <source>
        <dbReference type="Google" id="ProtNLM"/>
    </source>
</evidence>